<proteinExistence type="predicted"/>
<evidence type="ECO:0000313" key="3">
    <source>
        <dbReference type="Proteomes" id="UP000823611"/>
    </source>
</evidence>
<comment type="caution">
    <text evidence="2">The sequence shown here is derived from an EMBL/GenBank/DDBJ whole genome shotgun (WGS) entry which is preliminary data.</text>
</comment>
<gene>
    <name evidence="2" type="ORF">IAC55_00195</name>
</gene>
<evidence type="ECO:0000313" key="2">
    <source>
        <dbReference type="EMBL" id="MBO8433724.1"/>
    </source>
</evidence>
<dbReference type="Pfam" id="PF06923">
    <property type="entry name" value="GutM"/>
    <property type="match status" value="1"/>
</dbReference>
<dbReference type="EMBL" id="JADIMX010000005">
    <property type="protein sequence ID" value="MBO8433724.1"/>
    <property type="molecule type" value="Genomic_DNA"/>
</dbReference>
<dbReference type="AlphaFoldDB" id="A0A9D9DYH5"/>
<accession>A0A9D9DYH5</accession>
<keyword evidence="1" id="KW-1133">Transmembrane helix</keyword>
<organism evidence="2 3">
    <name type="scientific">Candidatus Fimicola merdigallinarum</name>
    <dbReference type="NCBI Taxonomy" id="2840819"/>
    <lineage>
        <taxon>Bacteria</taxon>
        <taxon>Bacillati</taxon>
        <taxon>Bacillota</taxon>
        <taxon>Clostridia</taxon>
        <taxon>Lachnospirales</taxon>
        <taxon>Lachnospiraceae</taxon>
        <taxon>Lachnospiraceae incertae sedis</taxon>
        <taxon>Candidatus Fimicola</taxon>
    </lineage>
</organism>
<protein>
    <submittedName>
        <fullName evidence="2">Transcriptional regulator</fullName>
    </submittedName>
</protein>
<dbReference type="InterPro" id="IPR009693">
    <property type="entry name" value="Glucitol_operon_activator"/>
</dbReference>
<reference evidence="2" key="1">
    <citation type="submission" date="2020-10" db="EMBL/GenBank/DDBJ databases">
        <authorList>
            <person name="Gilroy R."/>
        </authorList>
    </citation>
    <scope>NUCLEOTIDE SEQUENCE</scope>
    <source>
        <strain evidence="2">F6-4510</strain>
    </source>
</reference>
<feature type="transmembrane region" description="Helical" evidence="1">
    <location>
        <begin position="6"/>
        <end position="27"/>
    </location>
</feature>
<reference evidence="2" key="2">
    <citation type="journal article" date="2021" name="PeerJ">
        <title>Extensive microbial diversity within the chicken gut microbiome revealed by metagenomics and culture.</title>
        <authorList>
            <person name="Gilroy R."/>
            <person name="Ravi A."/>
            <person name="Getino M."/>
            <person name="Pursley I."/>
            <person name="Horton D.L."/>
            <person name="Alikhan N.F."/>
            <person name="Baker D."/>
            <person name="Gharbi K."/>
            <person name="Hall N."/>
            <person name="Watson M."/>
            <person name="Adriaenssens E.M."/>
            <person name="Foster-Nyarko E."/>
            <person name="Jarju S."/>
            <person name="Secka A."/>
            <person name="Antonio M."/>
            <person name="Oren A."/>
            <person name="Chaudhuri R.R."/>
            <person name="La Ragione R."/>
            <person name="Hildebrand F."/>
            <person name="Pallen M.J."/>
        </authorList>
    </citation>
    <scope>NUCLEOTIDE SEQUENCE</scope>
    <source>
        <strain evidence="2">F6-4510</strain>
    </source>
</reference>
<evidence type="ECO:0000256" key="1">
    <source>
        <dbReference type="SAM" id="Phobius"/>
    </source>
</evidence>
<sequence length="134" mass="15272">MPKDVMLLFSIAFARFLMQSIGGYFQIKDYKKTIRRIRQKGNVGIGQKRGRLLSGHIVMIACDNDGIVTSGEILDGITFLSKFHSINKILDRNLVGSSIYDLLNLFRSLDKKEQKKYTGYIRSLEALEQRLLGN</sequence>
<keyword evidence="1" id="KW-0812">Transmembrane</keyword>
<keyword evidence="1" id="KW-0472">Membrane</keyword>
<dbReference type="Proteomes" id="UP000823611">
    <property type="component" value="Unassembled WGS sequence"/>
</dbReference>
<name>A0A9D9DYH5_9FIRM</name>